<reference evidence="2" key="2">
    <citation type="submission" date="2025-09" db="UniProtKB">
        <authorList>
            <consortium name="Ensembl"/>
        </authorList>
    </citation>
    <scope>IDENTIFICATION</scope>
</reference>
<organism evidence="2 3">
    <name type="scientific">Pseudonaja textilis</name>
    <name type="common">Eastern brown snake</name>
    <dbReference type="NCBI Taxonomy" id="8673"/>
    <lineage>
        <taxon>Eukaryota</taxon>
        <taxon>Metazoa</taxon>
        <taxon>Chordata</taxon>
        <taxon>Craniata</taxon>
        <taxon>Vertebrata</taxon>
        <taxon>Euteleostomi</taxon>
        <taxon>Lepidosauria</taxon>
        <taxon>Squamata</taxon>
        <taxon>Bifurcata</taxon>
        <taxon>Unidentata</taxon>
        <taxon>Episquamata</taxon>
        <taxon>Toxicofera</taxon>
        <taxon>Serpentes</taxon>
        <taxon>Colubroidea</taxon>
        <taxon>Elapidae</taxon>
        <taxon>Hydrophiinae</taxon>
        <taxon>Pseudonaja</taxon>
    </lineage>
</organism>
<dbReference type="InterPro" id="IPR032549">
    <property type="entry name" value="DUF4939"/>
</dbReference>
<dbReference type="Ensembl" id="ENSPTXT00000015895.1">
    <property type="protein sequence ID" value="ENSPTXP00000015420.1"/>
    <property type="gene ID" value="ENSPTXG00000010647.1"/>
</dbReference>
<protein>
    <recommendedName>
        <fullName evidence="1">DUF4939 domain-containing protein</fullName>
    </recommendedName>
</protein>
<dbReference type="GeneTree" id="ENSGT01130000278408"/>
<feature type="domain" description="DUF4939" evidence="1">
    <location>
        <begin position="18"/>
        <end position="92"/>
    </location>
</feature>
<evidence type="ECO:0000259" key="1">
    <source>
        <dbReference type="Pfam" id="PF16297"/>
    </source>
</evidence>
<reference evidence="2" key="1">
    <citation type="submission" date="2025-08" db="UniProtKB">
        <authorList>
            <consortium name="Ensembl"/>
        </authorList>
    </citation>
    <scope>IDENTIFICATION</scope>
</reference>
<dbReference type="Proteomes" id="UP000472273">
    <property type="component" value="Unplaced"/>
</dbReference>
<sequence length="118" mass="12898">KSGCVFGWNFAHAAPPPTPCWKCPVAAPDKFSGQPEMFPAFMVQCQLFISLRPEDFPTDQSKVGFMISLLTGQAANWATPLLVQDSPLNNFQNITAPAVSIPSELSDFSDVFSEQETD</sequence>
<dbReference type="AlphaFoldDB" id="A0A670YUE7"/>
<name>A0A670YUE7_PSETE</name>
<proteinExistence type="predicted"/>
<keyword evidence="3" id="KW-1185">Reference proteome</keyword>
<accession>A0A670YUE7</accession>
<dbReference type="Pfam" id="PF16297">
    <property type="entry name" value="DUF4939"/>
    <property type="match status" value="1"/>
</dbReference>
<evidence type="ECO:0000313" key="3">
    <source>
        <dbReference type="Proteomes" id="UP000472273"/>
    </source>
</evidence>
<evidence type="ECO:0000313" key="2">
    <source>
        <dbReference type="Ensembl" id="ENSPTXP00000015420.1"/>
    </source>
</evidence>